<dbReference type="InterPro" id="IPR036683">
    <property type="entry name" value="CO_DH_flav_C_dom_sf"/>
</dbReference>
<dbReference type="RefSeq" id="WP_149487870.1">
    <property type="nucleotide sequence ID" value="NZ_CP036150.1"/>
</dbReference>
<dbReference type="Pfam" id="PF03450">
    <property type="entry name" value="CO_deh_flav_C"/>
    <property type="match status" value="1"/>
</dbReference>
<dbReference type="Gene3D" id="3.30.390.50">
    <property type="entry name" value="CO dehydrogenase flavoprotein, C-terminal domain"/>
    <property type="match status" value="1"/>
</dbReference>
<dbReference type="InterPro" id="IPR002346">
    <property type="entry name" value="Mopterin_DH_FAD-bd"/>
</dbReference>
<dbReference type="GO" id="GO:0016491">
    <property type="term" value="F:oxidoreductase activity"/>
    <property type="evidence" value="ECO:0007669"/>
    <property type="project" value="InterPro"/>
</dbReference>
<dbReference type="InterPro" id="IPR036318">
    <property type="entry name" value="FAD-bd_PCMH-like_sf"/>
</dbReference>
<dbReference type="InterPro" id="IPR016169">
    <property type="entry name" value="FAD-bd_PCMH_sub2"/>
</dbReference>
<dbReference type="PANTHER" id="PTHR42659">
    <property type="entry name" value="XANTHINE DEHYDROGENASE SUBUNIT C-RELATED"/>
    <property type="match status" value="1"/>
</dbReference>
<dbReference type="SUPFAM" id="SSF55447">
    <property type="entry name" value="CO dehydrogenase flavoprotein C-terminal domain-like"/>
    <property type="match status" value="1"/>
</dbReference>
<protein>
    <submittedName>
        <fullName evidence="2">Molybdopterin dehydrogenase</fullName>
    </submittedName>
</protein>
<dbReference type="Proteomes" id="UP000324209">
    <property type="component" value="Chromosome"/>
</dbReference>
<dbReference type="InterPro" id="IPR051312">
    <property type="entry name" value="Diverse_Substr_Oxidored"/>
</dbReference>
<dbReference type="GO" id="GO:0071949">
    <property type="term" value="F:FAD binding"/>
    <property type="evidence" value="ECO:0007669"/>
    <property type="project" value="InterPro"/>
</dbReference>
<evidence type="ECO:0000313" key="3">
    <source>
        <dbReference type="Proteomes" id="UP000324209"/>
    </source>
</evidence>
<gene>
    <name evidence="2" type="ORF">EXM22_18075</name>
</gene>
<keyword evidence="3" id="KW-1185">Reference proteome</keyword>
<dbReference type="SMART" id="SM01092">
    <property type="entry name" value="CO_deh_flav_C"/>
    <property type="match status" value="1"/>
</dbReference>
<feature type="domain" description="FAD-binding PCMH-type" evidence="1">
    <location>
        <begin position="1"/>
        <end position="172"/>
    </location>
</feature>
<accession>A0A5C1QR16</accession>
<evidence type="ECO:0000259" key="1">
    <source>
        <dbReference type="PROSITE" id="PS51387"/>
    </source>
</evidence>
<proteinExistence type="predicted"/>
<dbReference type="KEGG" id="ock:EXM22_18075"/>
<dbReference type="InterPro" id="IPR016166">
    <property type="entry name" value="FAD-bd_PCMH"/>
</dbReference>
<evidence type="ECO:0000313" key="2">
    <source>
        <dbReference type="EMBL" id="QEN09798.1"/>
    </source>
</evidence>
<dbReference type="Gene3D" id="3.30.465.10">
    <property type="match status" value="1"/>
</dbReference>
<dbReference type="OrthoDB" id="9774454at2"/>
<organism evidence="2 3">
    <name type="scientific">Oceanispirochaeta crateris</name>
    <dbReference type="NCBI Taxonomy" id="2518645"/>
    <lineage>
        <taxon>Bacteria</taxon>
        <taxon>Pseudomonadati</taxon>
        <taxon>Spirochaetota</taxon>
        <taxon>Spirochaetia</taxon>
        <taxon>Spirochaetales</taxon>
        <taxon>Spirochaetaceae</taxon>
        <taxon>Oceanispirochaeta</taxon>
    </lineage>
</organism>
<name>A0A5C1QR16_9SPIO</name>
<dbReference type="Pfam" id="PF00941">
    <property type="entry name" value="FAD_binding_5"/>
    <property type="match status" value="1"/>
</dbReference>
<dbReference type="EMBL" id="CP036150">
    <property type="protein sequence ID" value="QEN09798.1"/>
    <property type="molecule type" value="Genomic_DNA"/>
</dbReference>
<dbReference type="InterPro" id="IPR005107">
    <property type="entry name" value="CO_DH_flav_C"/>
</dbReference>
<dbReference type="PROSITE" id="PS51387">
    <property type="entry name" value="FAD_PCMH"/>
    <property type="match status" value="1"/>
</dbReference>
<reference evidence="2 3" key="1">
    <citation type="submission" date="2019-02" db="EMBL/GenBank/DDBJ databases">
        <title>Complete Genome Sequence and Methylome Analysis of free living Spirochaetas.</title>
        <authorList>
            <person name="Fomenkov A."/>
            <person name="Dubinina G."/>
            <person name="Leshcheva N."/>
            <person name="Mikheeva N."/>
            <person name="Grabovich M."/>
            <person name="Vincze T."/>
            <person name="Roberts R.J."/>
        </authorList>
    </citation>
    <scope>NUCLEOTIDE SEQUENCE [LARGE SCALE GENOMIC DNA]</scope>
    <source>
        <strain evidence="2 3">K2</strain>
    </source>
</reference>
<dbReference type="PANTHER" id="PTHR42659:SF9">
    <property type="entry name" value="XANTHINE DEHYDROGENASE FAD-BINDING SUBUNIT XDHB-RELATED"/>
    <property type="match status" value="1"/>
</dbReference>
<sequence length="287" mass="31688">MVKFFYPQSLAEALEIKDNQKVIPLAGGTDLMVRYENWSSLPASFPSSVMAVGHLKELQYVKEEDGFLVLGGGVTLNQLLLDERIPRSLALALDEIAAPALRNLATLAGNLQNASPAADSLPPLLVADARVRLVSKDNTRVLPIKDFVTAPGKTCLNENELIESILIPLEYIRQEKDGTLVYRKVGTRKANALSKLSVCFWVLKDQDGIKDLRLSLGAVSAVVVRLKESEEKLKGLKSSELMSAWKNVRPDYEKAIRPIDDQRSTAVYRKRTALKLLDAFIQDASEG</sequence>
<dbReference type="AlphaFoldDB" id="A0A5C1QR16"/>
<dbReference type="SUPFAM" id="SSF56176">
    <property type="entry name" value="FAD-binding/transporter-associated domain-like"/>
    <property type="match status" value="1"/>
</dbReference>